<protein>
    <recommendedName>
        <fullName evidence="4">DUF4252 domain-containing protein</fullName>
    </recommendedName>
</protein>
<keyword evidence="1" id="KW-0732">Signal</keyword>
<dbReference type="OrthoDB" id="5442117at2"/>
<evidence type="ECO:0000313" key="2">
    <source>
        <dbReference type="EMBL" id="KUG09030.1"/>
    </source>
</evidence>
<sequence>MRLPLILTALILASSSATAQQLKSDLDKLDAKHGFRDVKLADTVTAIAGLQLIKDAGDVKEYKRSTDELAIGSNQLQAITYRFYRGRLAAVELLPRTFSDGHGIVGKFSEVFGTSLTTWEDEIKGELREWKGQTTRLSYLYLKPGNYTTITFSDVKLSERLPASFKPATR</sequence>
<accession>A0A9X0HN84</accession>
<feature type="signal peptide" evidence="1">
    <location>
        <begin position="1"/>
        <end position="19"/>
    </location>
</feature>
<dbReference type="RefSeq" id="WP_059068440.1">
    <property type="nucleotide sequence ID" value="NZ_LNAL01000005.1"/>
</dbReference>
<evidence type="ECO:0000256" key="1">
    <source>
        <dbReference type="SAM" id="SignalP"/>
    </source>
</evidence>
<proteinExistence type="predicted"/>
<dbReference type="EMBL" id="LNAL01000005">
    <property type="protein sequence ID" value="KUG09030.1"/>
    <property type="molecule type" value="Genomic_DNA"/>
</dbReference>
<dbReference type="AlphaFoldDB" id="A0A9X0HN84"/>
<gene>
    <name evidence="2" type="ORF">ASU33_19595</name>
</gene>
<evidence type="ECO:0008006" key="4">
    <source>
        <dbReference type="Google" id="ProtNLM"/>
    </source>
</evidence>
<name>A0A9X0HN84_SOLP1</name>
<evidence type="ECO:0000313" key="3">
    <source>
        <dbReference type="Proteomes" id="UP000054223"/>
    </source>
</evidence>
<dbReference type="Proteomes" id="UP000054223">
    <property type="component" value="Unassembled WGS sequence"/>
</dbReference>
<organism evidence="2 3">
    <name type="scientific">Solirubrum puertoriconensis</name>
    <dbReference type="NCBI Taxonomy" id="1751427"/>
    <lineage>
        <taxon>Bacteria</taxon>
        <taxon>Pseudomonadati</taxon>
        <taxon>Bacteroidota</taxon>
        <taxon>Cytophagia</taxon>
        <taxon>Cytophagales</taxon>
    </lineage>
</organism>
<reference evidence="2 3" key="1">
    <citation type="submission" date="2015-11" db="EMBL/GenBank/DDBJ databases">
        <title>Solirubrum puertoriconensis gen. nov. an environmental bacteria isolated in Puerto Rico.</title>
        <authorList>
            <person name="Cuebas-Irizarry M.F."/>
            <person name="Montalvo-Rodriguez R."/>
        </authorList>
    </citation>
    <scope>NUCLEOTIDE SEQUENCE [LARGE SCALE GENOMIC DNA]</scope>
    <source>
        <strain evidence="2 3">MC1A</strain>
    </source>
</reference>
<comment type="caution">
    <text evidence="2">The sequence shown here is derived from an EMBL/GenBank/DDBJ whole genome shotgun (WGS) entry which is preliminary data.</text>
</comment>
<keyword evidence="3" id="KW-1185">Reference proteome</keyword>
<feature type="chain" id="PRO_5040851148" description="DUF4252 domain-containing protein" evidence="1">
    <location>
        <begin position="20"/>
        <end position="170"/>
    </location>
</feature>